<dbReference type="Gene3D" id="3.50.50.60">
    <property type="entry name" value="FAD/NAD(P)-binding domain"/>
    <property type="match status" value="1"/>
</dbReference>
<gene>
    <name evidence="4" type="ORF">GQ43DRAFT_431694</name>
</gene>
<keyword evidence="1" id="KW-0285">Flavoprotein</keyword>
<evidence type="ECO:0000313" key="5">
    <source>
        <dbReference type="Proteomes" id="UP000799536"/>
    </source>
</evidence>
<dbReference type="Pfam" id="PF13450">
    <property type="entry name" value="NAD_binding_8"/>
    <property type="match status" value="1"/>
</dbReference>
<dbReference type="PRINTS" id="PR00368">
    <property type="entry name" value="FADPNR"/>
</dbReference>
<evidence type="ECO:0000256" key="1">
    <source>
        <dbReference type="ARBA" id="ARBA00022630"/>
    </source>
</evidence>
<dbReference type="EMBL" id="ML993979">
    <property type="protein sequence ID" value="KAF2201357.1"/>
    <property type="molecule type" value="Genomic_DNA"/>
</dbReference>
<evidence type="ECO:0000256" key="3">
    <source>
        <dbReference type="ARBA" id="ARBA00023002"/>
    </source>
</evidence>
<keyword evidence="2" id="KW-0274">FAD</keyword>
<dbReference type="InterPro" id="IPR050346">
    <property type="entry name" value="FMO-like"/>
</dbReference>
<dbReference type="Proteomes" id="UP000799536">
    <property type="component" value="Unassembled WGS sequence"/>
</dbReference>
<name>A0A9P4JQP4_9PLEO</name>
<dbReference type="GO" id="GO:0016491">
    <property type="term" value="F:oxidoreductase activity"/>
    <property type="evidence" value="ECO:0007669"/>
    <property type="project" value="UniProtKB-KW"/>
</dbReference>
<evidence type="ECO:0000313" key="4">
    <source>
        <dbReference type="EMBL" id="KAF2201357.1"/>
    </source>
</evidence>
<organism evidence="4 5">
    <name type="scientific">Delitschia confertaspora ATCC 74209</name>
    <dbReference type="NCBI Taxonomy" id="1513339"/>
    <lineage>
        <taxon>Eukaryota</taxon>
        <taxon>Fungi</taxon>
        <taxon>Dikarya</taxon>
        <taxon>Ascomycota</taxon>
        <taxon>Pezizomycotina</taxon>
        <taxon>Dothideomycetes</taxon>
        <taxon>Pleosporomycetidae</taxon>
        <taxon>Pleosporales</taxon>
        <taxon>Delitschiaceae</taxon>
        <taxon>Delitschia</taxon>
    </lineage>
</organism>
<keyword evidence="5" id="KW-1185">Reference proteome</keyword>
<sequence>MKTVLIVGAGPAGLVTAKTFLTLAPDKFKVTIFEKKDNIGGMWASNGDNGQEKCSAEMTTNLSRFTVAFSDLDWSSVDLRQANSEPANPLPLFPTARQVEQYLYAYKAKYVPQEIIHRRTQVMNSFREDGKWRVRYEEIKLIPGVGERRVLGEKIFDYVIVATGFFQNPSPAAWRIKPLLTPSLRSEHSEKYHSQIRRQIQHSTEFRTVKELTKGHLLNNQENNIVVIGGSISGSEAAAEAAFQISNARYSPGDTPNWARCKVYHVIAKPFYCLPKYVPTTQSPAPNFLPLDLELYQLGSRLLKGGPIIPSNGLKTQEQAQASHKKMESLVGAQLDVGCPALRYTDEQKKLPPVAGIVDAYPEFVRSGVIVPIRGRAIQVGVEPNAAQTRLFEKGLVMEVESNDAWKQTFPEGSMSLCYWPQEDEVDRWSWYRQNKTSDIHNVVGVINATGFRPGVPWLDEKVTDTLQGHPHKNAHHCTGCARIPYRLRYYSTYDDRFPELAFIGYYEGPYWGVMELQARLTVQRYLSMENGGIPSEPLSSLGLNTNEDKENVNETNAKAKTDEIKQLDEIEILEKIRLAIVRRQPTVPPFWMGDYVGLMEACAREAGLTSQYYDALGTTGPVLPARYGRSGGHSDDDAEKDKTIKDLLEVMDISGDSHRRVVMKAIWRGLQGDWKGWMQDPTRHDDVVSSVFFHPRESTNKKFQHEYLCEKRNVRQGWFPAGPPAKTHFSVWRFNERDAVIEVYRVSSTDHLTASPYTDLKLRLGGRNEDGWVLNGEPAWDLATAVSKVPVEILLVFEGAGVSGWRAQFEGAEGERKGSVIFER</sequence>
<dbReference type="OrthoDB" id="66881at2759"/>
<comment type="caution">
    <text evidence="4">The sequence shown here is derived from an EMBL/GenBank/DDBJ whole genome shotgun (WGS) entry which is preliminary data.</text>
</comment>
<dbReference type="AlphaFoldDB" id="A0A9P4JQP4"/>
<proteinExistence type="predicted"/>
<dbReference type="InterPro" id="IPR036188">
    <property type="entry name" value="FAD/NAD-bd_sf"/>
</dbReference>
<dbReference type="PANTHER" id="PTHR23023">
    <property type="entry name" value="DIMETHYLANILINE MONOOXYGENASE"/>
    <property type="match status" value="1"/>
</dbReference>
<protein>
    <recommendedName>
        <fullName evidence="6">FAD/NAD(P)-binding domain-containing protein</fullName>
    </recommendedName>
</protein>
<keyword evidence="3" id="KW-0560">Oxidoreductase</keyword>
<accession>A0A9P4JQP4</accession>
<evidence type="ECO:0008006" key="6">
    <source>
        <dbReference type="Google" id="ProtNLM"/>
    </source>
</evidence>
<dbReference type="SUPFAM" id="SSF51905">
    <property type="entry name" value="FAD/NAD(P)-binding domain"/>
    <property type="match status" value="1"/>
</dbReference>
<reference evidence="4" key="1">
    <citation type="journal article" date="2020" name="Stud. Mycol.">
        <title>101 Dothideomycetes genomes: a test case for predicting lifestyles and emergence of pathogens.</title>
        <authorList>
            <person name="Haridas S."/>
            <person name="Albert R."/>
            <person name="Binder M."/>
            <person name="Bloem J."/>
            <person name="Labutti K."/>
            <person name="Salamov A."/>
            <person name="Andreopoulos B."/>
            <person name="Baker S."/>
            <person name="Barry K."/>
            <person name="Bills G."/>
            <person name="Bluhm B."/>
            <person name="Cannon C."/>
            <person name="Castanera R."/>
            <person name="Culley D."/>
            <person name="Daum C."/>
            <person name="Ezra D."/>
            <person name="Gonzalez J."/>
            <person name="Henrissat B."/>
            <person name="Kuo A."/>
            <person name="Liang C."/>
            <person name="Lipzen A."/>
            <person name="Lutzoni F."/>
            <person name="Magnuson J."/>
            <person name="Mondo S."/>
            <person name="Nolan M."/>
            <person name="Ohm R."/>
            <person name="Pangilinan J."/>
            <person name="Park H.-J."/>
            <person name="Ramirez L."/>
            <person name="Alfaro M."/>
            <person name="Sun H."/>
            <person name="Tritt A."/>
            <person name="Yoshinaga Y."/>
            <person name="Zwiers L.-H."/>
            <person name="Turgeon B."/>
            <person name="Goodwin S."/>
            <person name="Spatafora J."/>
            <person name="Crous P."/>
            <person name="Grigoriev I."/>
        </authorList>
    </citation>
    <scope>NUCLEOTIDE SEQUENCE</scope>
    <source>
        <strain evidence="4">ATCC 74209</strain>
    </source>
</reference>
<evidence type="ECO:0000256" key="2">
    <source>
        <dbReference type="ARBA" id="ARBA00022827"/>
    </source>
</evidence>